<dbReference type="OrthoDB" id="6140915at2759"/>
<name>A0A8S3QZG0_MYTED</name>
<dbReference type="EMBL" id="CAJPWZ010000828">
    <property type="protein sequence ID" value="CAG2201067.1"/>
    <property type="molecule type" value="Genomic_DNA"/>
</dbReference>
<keyword evidence="3" id="KW-1185">Reference proteome</keyword>
<feature type="region of interest" description="Disordered" evidence="1">
    <location>
        <begin position="159"/>
        <end position="208"/>
    </location>
</feature>
<proteinExistence type="predicted"/>
<comment type="caution">
    <text evidence="2">The sequence shown here is derived from an EMBL/GenBank/DDBJ whole genome shotgun (WGS) entry which is preliminary data.</text>
</comment>
<evidence type="ECO:0000313" key="2">
    <source>
        <dbReference type="EMBL" id="CAG2201067.1"/>
    </source>
</evidence>
<evidence type="ECO:0000313" key="3">
    <source>
        <dbReference type="Proteomes" id="UP000683360"/>
    </source>
</evidence>
<feature type="compositionally biased region" description="Basic and acidic residues" evidence="1">
    <location>
        <begin position="159"/>
        <end position="190"/>
    </location>
</feature>
<dbReference type="AlphaFoldDB" id="A0A8S3QZG0"/>
<protein>
    <submittedName>
        <fullName evidence="2">Uncharacterized protein</fullName>
    </submittedName>
</protein>
<accession>A0A8S3QZG0</accession>
<sequence>MKPSARPKASGIPCLKLQQGGSVPDHSLRGNVVRNIGRTIVRPGEVNNRFKSQFGEQGNSLKPQTGEWNSRFRVGVVDHDSRFRNQIREQDSRFRKQTGIQENRIRNQIWEQDREQNNRFRTQILEQDNNFKNQVLEQNQIEKEQTQVCDGERTAKIEKQSKGTEDVEKEKVPGKDCIGTEHGRSLHNDNAETGEQNTELVPSDDKVSCDQTEKTSNIIQVRYHFIVMSKNCIKLYDIFSKEVIFNLILSPM</sequence>
<gene>
    <name evidence="2" type="ORF">MEDL_15700</name>
</gene>
<organism evidence="2 3">
    <name type="scientific">Mytilus edulis</name>
    <name type="common">Blue mussel</name>
    <dbReference type="NCBI Taxonomy" id="6550"/>
    <lineage>
        <taxon>Eukaryota</taxon>
        <taxon>Metazoa</taxon>
        <taxon>Spiralia</taxon>
        <taxon>Lophotrochozoa</taxon>
        <taxon>Mollusca</taxon>
        <taxon>Bivalvia</taxon>
        <taxon>Autobranchia</taxon>
        <taxon>Pteriomorphia</taxon>
        <taxon>Mytilida</taxon>
        <taxon>Mytiloidea</taxon>
        <taxon>Mytilidae</taxon>
        <taxon>Mytilinae</taxon>
        <taxon>Mytilus</taxon>
    </lineage>
</organism>
<reference evidence="2" key="1">
    <citation type="submission" date="2021-03" db="EMBL/GenBank/DDBJ databases">
        <authorList>
            <person name="Bekaert M."/>
        </authorList>
    </citation>
    <scope>NUCLEOTIDE SEQUENCE</scope>
</reference>
<dbReference type="Proteomes" id="UP000683360">
    <property type="component" value="Unassembled WGS sequence"/>
</dbReference>
<feature type="region of interest" description="Disordered" evidence="1">
    <location>
        <begin position="1"/>
        <end position="23"/>
    </location>
</feature>
<feature type="compositionally biased region" description="Polar residues" evidence="1">
    <location>
        <begin position="191"/>
        <end position="200"/>
    </location>
</feature>
<evidence type="ECO:0000256" key="1">
    <source>
        <dbReference type="SAM" id="MobiDB-lite"/>
    </source>
</evidence>